<dbReference type="Proteomes" id="UP000318825">
    <property type="component" value="Unassembled WGS sequence"/>
</dbReference>
<evidence type="ECO:0000256" key="5">
    <source>
        <dbReference type="ARBA" id="ARBA00022692"/>
    </source>
</evidence>
<reference evidence="9 10" key="1">
    <citation type="submission" date="2019-06" db="EMBL/GenBank/DDBJ databases">
        <title>Whole genome shotgun sequence of Nitrobacter winogradskyi NBRC 14297.</title>
        <authorList>
            <person name="Hosoyama A."/>
            <person name="Uohara A."/>
            <person name="Ohji S."/>
            <person name="Ichikawa N."/>
        </authorList>
    </citation>
    <scope>NUCLEOTIDE SEQUENCE [LARGE SCALE GENOMIC DNA]</scope>
    <source>
        <strain evidence="9 10">NBRC 14297</strain>
    </source>
</reference>
<dbReference type="GO" id="GO:0005886">
    <property type="term" value="C:plasma membrane"/>
    <property type="evidence" value="ECO:0007669"/>
    <property type="project" value="UniProtKB-SubCell"/>
</dbReference>
<dbReference type="PANTHER" id="PTHR30472">
    <property type="entry name" value="FERRIC ENTEROBACTIN TRANSPORT SYSTEM PERMEASE PROTEIN"/>
    <property type="match status" value="1"/>
</dbReference>
<dbReference type="SUPFAM" id="SSF81345">
    <property type="entry name" value="ABC transporter involved in vitamin B12 uptake, BtuC"/>
    <property type="match status" value="1"/>
</dbReference>
<evidence type="ECO:0000256" key="4">
    <source>
        <dbReference type="ARBA" id="ARBA00022475"/>
    </source>
</evidence>
<keyword evidence="5 8" id="KW-0812">Transmembrane</keyword>
<keyword evidence="6 8" id="KW-1133">Transmembrane helix</keyword>
<dbReference type="PANTHER" id="PTHR30472:SF70">
    <property type="entry name" value="MOLYBDATE IMPORT SYSTEM PERMEASE PROTEIN MOLB"/>
    <property type="match status" value="1"/>
</dbReference>
<dbReference type="GO" id="GO:0033214">
    <property type="term" value="P:siderophore-iron import into cell"/>
    <property type="evidence" value="ECO:0007669"/>
    <property type="project" value="TreeGrafter"/>
</dbReference>
<evidence type="ECO:0008006" key="11">
    <source>
        <dbReference type="Google" id="ProtNLM"/>
    </source>
</evidence>
<keyword evidence="4" id="KW-1003">Cell membrane</keyword>
<evidence type="ECO:0000256" key="2">
    <source>
        <dbReference type="ARBA" id="ARBA00007935"/>
    </source>
</evidence>
<proteinExistence type="inferred from homology"/>
<keyword evidence="3" id="KW-0813">Transport</keyword>
<comment type="similarity">
    <text evidence="2">Belongs to the binding-protein-dependent transport system permease family. FecCD subfamily.</text>
</comment>
<evidence type="ECO:0000256" key="3">
    <source>
        <dbReference type="ARBA" id="ARBA00022448"/>
    </source>
</evidence>
<dbReference type="GO" id="GO:0022857">
    <property type="term" value="F:transmembrane transporter activity"/>
    <property type="evidence" value="ECO:0007669"/>
    <property type="project" value="InterPro"/>
</dbReference>
<feature type="transmembrane region" description="Helical" evidence="8">
    <location>
        <begin position="72"/>
        <end position="101"/>
    </location>
</feature>
<evidence type="ECO:0000256" key="8">
    <source>
        <dbReference type="SAM" id="Phobius"/>
    </source>
</evidence>
<gene>
    <name evidence="9" type="ORF">NWI01_27910</name>
</gene>
<dbReference type="InterPro" id="IPR000522">
    <property type="entry name" value="ABC_transptr_permease_BtuC"/>
</dbReference>
<name>A0A4Y3WGG9_NITWI</name>
<protein>
    <recommendedName>
        <fullName evidence="11">ABC transporter permease protein</fullName>
    </recommendedName>
</protein>
<dbReference type="Gene3D" id="1.10.3470.10">
    <property type="entry name" value="ABC transporter involved in vitamin B12 uptake, BtuC"/>
    <property type="match status" value="1"/>
</dbReference>
<sequence length="172" mass="18959">MVQYLADPENQLPNIVYWLLGSFASADWSAVLTIMAPFIVATTMLLMMSWRLNLLALDDLDASMLGVNVKRLRWLIIFLVTLIVASQVAVSGGIAWVGLIIPHFARMIFGADHRTLLPASALLGGIYVVAMDDIARTASSQEIPIGLLTALVGTPIFAWLIHKNRNRGWRSE</sequence>
<evidence type="ECO:0000313" key="10">
    <source>
        <dbReference type="Proteomes" id="UP000318825"/>
    </source>
</evidence>
<feature type="transmembrane region" description="Helical" evidence="8">
    <location>
        <begin position="30"/>
        <end position="52"/>
    </location>
</feature>
<evidence type="ECO:0000256" key="7">
    <source>
        <dbReference type="ARBA" id="ARBA00023136"/>
    </source>
</evidence>
<dbReference type="CDD" id="cd06550">
    <property type="entry name" value="TM_ABC_iron-siderophores_like"/>
    <property type="match status" value="1"/>
</dbReference>
<evidence type="ECO:0000256" key="6">
    <source>
        <dbReference type="ARBA" id="ARBA00022989"/>
    </source>
</evidence>
<evidence type="ECO:0000313" key="9">
    <source>
        <dbReference type="EMBL" id="GEC16899.1"/>
    </source>
</evidence>
<dbReference type="EMBL" id="BJNF01000081">
    <property type="protein sequence ID" value="GEC16899.1"/>
    <property type="molecule type" value="Genomic_DNA"/>
</dbReference>
<organism evidence="9 10">
    <name type="scientific">Nitrobacter winogradskyi</name>
    <name type="common">Nitrobacter agilis</name>
    <dbReference type="NCBI Taxonomy" id="913"/>
    <lineage>
        <taxon>Bacteria</taxon>
        <taxon>Pseudomonadati</taxon>
        <taxon>Pseudomonadota</taxon>
        <taxon>Alphaproteobacteria</taxon>
        <taxon>Hyphomicrobiales</taxon>
        <taxon>Nitrobacteraceae</taxon>
        <taxon>Nitrobacter</taxon>
    </lineage>
</organism>
<comment type="caution">
    <text evidence="9">The sequence shown here is derived from an EMBL/GenBank/DDBJ whole genome shotgun (WGS) entry which is preliminary data.</text>
</comment>
<comment type="subcellular location">
    <subcellularLocation>
        <location evidence="1">Cell membrane</location>
        <topology evidence="1">Multi-pass membrane protein</topology>
    </subcellularLocation>
</comment>
<dbReference type="InterPro" id="IPR037294">
    <property type="entry name" value="ABC_BtuC-like"/>
</dbReference>
<dbReference type="AlphaFoldDB" id="A0A4Y3WGG9"/>
<keyword evidence="7 8" id="KW-0472">Membrane</keyword>
<dbReference type="Pfam" id="PF01032">
    <property type="entry name" value="FecCD"/>
    <property type="match status" value="1"/>
</dbReference>
<accession>A0A4Y3WGG9</accession>
<evidence type="ECO:0000256" key="1">
    <source>
        <dbReference type="ARBA" id="ARBA00004651"/>
    </source>
</evidence>
<feature type="transmembrane region" description="Helical" evidence="8">
    <location>
        <begin position="143"/>
        <end position="161"/>
    </location>
</feature>